<dbReference type="STRING" id="154621.RV11_GL000517"/>
<comment type="caution">
    <text evidence="1">The sequence shown here is derived from an EMBL/GenBank/DDBJ whole genome shotgun (WGS) entry which is preliminary data.</text>
</comment>
<proteinExistence type="predicted"/>
<dbReference type="EMBL" id="AJAT01000011">
    <property type="protein sequence ID" value="EOL46232.1"/>
    <property type="molecule type" value="Genomic_DNA"/>
</dbReference>
<keyword evidence="2" id="KW-1185">Reference proteome</keyword>
<dbReference type="HOGENOM" id="CLU_170199_0_0_9"/>
<dbReference type="Proteomes" id="UP000013785">
    <property type="component" value="Unassembled WGS sequence"/>
</dbReference>
<dbReference type="eggNOG" id="COG3077">
    <property type="taxonomic scope" value="Bacteria"/>
</dbReference>
<accession>R3WFI8</accession>
<evidence type="ECO:0000313" key="1">
    <source>
        <dbReference type="EMBL" id="EOL46232.1"/>
    </source>
</evidence>
<dbReference type="GO" id="GO:0006355">
    <property type="term" value="P:regulation of DNA-templated transcription"/>
    <property type="evidence" value="ECO:0007669"/>
    <property type="project" value="InterPro"/>
</dbReference>
<sequence>MDIDIEHLLDRLDRYGKGELTEEQVIKTLTLDEKMFLILHHGFLETDEDALDVMGCLDKVGAFFLVVEVKECLCREAESVLEEIGVEMPDAIGDFLKQLVETKQLPIVVKN</sequence>
<evidence type="ECO:0000313" key="2">
    <source>
        <dbReference type="Proteomes" id="UP000013785"/>
    </source>
</evidence>
<gene>
    <name evidence="1" type="ORF">UC3_01038</name>
</gene>
<organism evidence="1 2">
    <name type="scientific">Enterococcus phoeniculicola ATCC BAA-412</name>
    <dbReference type="NCBI Taxonomy" id="1158610"/>
    <lineage>
        <taxon>Bacteria</taxon>
        <taxon>Bacillati</taxon>
        <taxon>Bacillota</taxon>
        <taxon>Bacilli</taxon>
        <taxon>Lactobacillales</taxon>
        <taxon>Enterococcaceae</taxon>
        <taxon>Enterococcus</taxon>
    </lineage>
</organism>
<protein>
    <submittedName>
        <fullName evidence="1">Uncharacterized protein</fullName>
    </submittedName>
</protein>
<dbReference type="InterPro" id="IPR013321">
    <property type="entry name" value="Arc_rbn_hlx_hlx"/>
</dbReference>
<name>R3WFI8_9ENTE</name>
<dbReference type="PATRIC" id="fig|1158610.3.peg.1021"/>
<dbReference type="RefSeq" id="WP_010767710.1">
    <property type="nucleotide sequence ID" value="NZ_ASWE01000002.1"/>
</dbReference>
<dbReference type="Gene3D" id="1.10.1220.10">
    <property type="entry name" value="Met repressor-like"/>
    <property type="match status" value="1"/>
</dbReference>
<dbReference type="AlphaFoldDB" id="R3WFI8"/>
<reference evidence="1 2" key="1">
    <citation type="submission" date="2013-02" db="EMBL/GenBank/DDBJ databases">
        <title>The Genome Sequence of Enterococcus phoeniculicola BAA-412.</title>
        <authorList>
            <consortium name="The Broad Institute Genome Sequencing Platform"/>
            <consortium name="The Broad Institute Genome Sequencing Center for Infectious Disease"/>
            <person name="Earl A.M."/>
            <person name="Gilmore M.S."/>
            <person name="Lebreton F."/>
            <person name="Walker B."/>
            <person name="Young S.K."/>
            <person name="Zeng Q."/>
            <person name="Gargeya S."/>
            <person name="Fitzgerald M."/>
            <person name="Haas B."/>
            <person name="Abouelleil A."/>
            <person name="Alvarado L."/>
            <person name="Arachchi H.M."/>
            <person name="Berlin A.M."/>
            <person name="Chapman S.B."/>
            <person name="Dewar J."/>
            <person name="Goldberg J."/>
            <person name="Griggs A."/>
            <person name="Gujja S."/>
            <person name="Hansen M."/>
            <person name="Howarth C."/>
            <person name="Imamovic A."/>
            <person name="Larimer J."/>
            <person name="McCowan C."/>
            <person name="Murphy C."/>
            <person name="Neiman D."/>
            <person name="Pearson M."/>
            <person name="Priest M."/>
            <person name="Roberts A."/>
            <person name="Saif S."/>
            <person name="Shea T."/>
            <person name="Sisk P."/>
            <person name="Sykes S."/>
            <person name="Wortman J."/>
            <person name="Nusbaum C."/>
            <person name="Birren B."/>
        </authorList>
    </citation>
    <scope>NUCLEOTIDE SEQUENCE [LARGE SCALE GENOMIC DNA]</scope>
    <source>
        <strain evidence="1 2">ATCC BAA-412</strain>
    </source>
</reference>